<reference evidence="2" key="1">
    <citation type="submission" date="2022-07" db="EMBL/GenBank/DDBJ databases">
        <title>Genome Sequence of Agrocybe chaxingu.</title>
        <authorList>
            <person name="Buettner E."/>
        </authorList>
    </citation>
    <scope>NUCLEOTIDE SEQUENCE</scope>
    <source>
        <strain evidence="2">MP-N11</strain>
    </source>
</reference>
<evidence type="ECO:0000313" key="3">
    <source>
        <dbReference type="Proteomes" id="UP001148786"/>
    </source>
</evidence>
<dbReference type="AlphaFoldDB" id="A0A9W8MNC2"/>
<proteinExistence type="predicted"/>
<comment type="caution">
    <text evidence="2">The sequence shown here is derived from an EMBL/GenBank/DDBJ whole genome shotgun (WGS) entry which is preliminary data.</text>
</comment>
<sequence length="225" mass="24306">MKFASILISAFATVCVSLVSVGAVPVTVDLEKRTSPLPSRLHTPATFYRTVTQGKPVHMVDYQKGHHPTFSYCGDLDDTIAWGDAYTTTSPNPAHRFWYLVTFKYTPNQALKMKSFATGTDEWKKVSLSLATSTQVLDYSDDNVGQFCISNYAGATPATHCDLIEGPVSHGTGEKKKPAVTEAGNMIYQAAFVGDEALGTLVVENVVQRYPKGKGGSCIPGCSIL</sequence>
<accession>A0A9W8MNC2</accession>
<name>A0A9W8MNC2_9AGAR</name>
<feature type="chain" id="PRO_5040825899" evidence="1">
    <location>
        <begin position="24"/>
        <end position="225"/>
    </location>
</feature>
<keyword evidence="3" id="KW-1185">Reference proteome</keyword>
<protein>
    <submittedName>
        <fullName evidence="2">Uncharacterized protein</fullName>
    </submittedName>
</protein>
<dbReference type="EMBL" id="JANKHO010002309">
    <property type="protein sequence ID" value="KAJ3493224.1"/>
    <property type="molecule type" value="Genomic_DNA"/>
</dbReference>
<keyword evidence="1" id="KW-0732">Signal</keyword>
<organism evidence="2 3">
    <name type="scientific">Agrocybe chaxingu</name>
    <dbReference type="NCBI Taxonomy" id="84603"/>
    <lineage>
        <taxon>Eukaryota</taxon>
        <taxon>Fungi</taxon>
        <taxon>Dikarya</taxon>
        <taxon>Basidiomycota</taxon>
        <taxon>Agaricomycotina</taxon>
        <taxon>Agaricomycetes</taxon>
        <taxon>Agaricomycetidae</taxon>
        <taxon>Agaricales</taxon>
        <taxon>Agaricineae</taxon>
        <taxon>Strophariaceae</taxon>
        <taxon>Agrocybe</taxon>
    </lineage>
</organism>
<evidence type="ECO:0000313" key="2">
    <source>
        <dbReference type="EMBL" id="KAJ3493224.1"/>
    </source>
</evidence>
<dbReference type="OrthoDB" id="2885854at2759"/>
<evidence type="ECO:0000256" key="1">
    <source>
        <dbReference type="SAM" id="SignalP"/>
    </source>
</evidence>
<gene>
    <name evidence="2" type="ORF">NLJ89_g11068</name>
</gene>
<dbReference type="Proteomes" id="UP001148786">
    <property type="component" value="Unassembled WGS sequence"/>
</dbReference>
<feature type="signal peptide" evidence="1">
    <location>
        <begin position="1"/>
        <end position="23"/>
    </location>
</feature>